<sequence>MAYPMKIQEIFHLKASSLHEQKVEYKRNKSKIGYNFSNNNANLAVDFSPTLKRKELVYARIVIELAMLVSAGTKQFGYHTLTLMCHSKGATLFHEILQNTYKDLLPSLKLFNLLIMMSLMEVLLHHLTSRWSASTNTSKRSTTTTTSRRPATTSTR</sequence>
<reference evidence="2" key="1">
    <citation type="submission" date="2017-05" db="UniProtKB">
        <authorList>
            <consortium name="EnsemblMetazoa"/>
        </authorList>
    </citation>
    <scope>IDENTIFICATION</scope>
</reference>
<organism evidence="2">
    <name type="scientific">Amphimedon queenslandica</name>
    <name type="common">Sponge</name>
    <dbReference type="NCBI Taxonomy" id="400682"/>
    <lineage>
        <taxon>Eukaryota</taxon>
        <taxon>Metazoa</taxon>
        <taxon>Porifera</taxon>
        <taxon>Demospongiae</taxon>
        <taxon>Heteroscleromorpha</taxon>
        <taxon>Haplosclerida</taxon>
        <taxon>Niphatidae</taxon>
        <taxon>Amphimedon</taxon>
    </lineage>
</organism>
<evidence type="ECO:0000313" key="2">
    <source>
        <dbReference type="EnsemblMetazoa" id="Aqu2.1.42937_001"/>
    </source>
</evidence>
<dbReference type="InParanoid" id="A0A1X7VS63"/>
<dbReference type="EnsemblMetazoa" id="Aqu2.1.42937_001">
    <property type="protein sequence ID" value="Aqu2.1.42937_001"/>
    <property type="gene ID" value="Aqu2.1.42937"/>
</dbReference>
<protein>
    <submittedName>
        <fullName evidence="2">Uncharacterized protein</fullName>
    </submittedName>
</protein>
<feature type="region of interest" description="Disordered" evidence="1">
    <location>
        <begin position="135"/>
        <end position="156"/>
    </location>
</feature>
<evidence type="ECO:0000256" key="1">
    <source>
        <dbReference type="SAM" id="MobiDB-lite"/>
    </source>
</evidence>
<dbReference type="AlphaFoldDB" id="A0A1X7VS63"/>
<accession>A0A1X7VS63</accession>
<proteinExistence type="predicted"/>
<name>A0A1X7VS63_AMPQE</name>